<gene>
    <name evidence="1" type="ORF">ABXZ32_01140</name>
</gene>
<proteinExistence type="predicted"/>
<dbReference type="Proteomes" id="UP001549773">
    <property type="component" value="Unassembled WGS sequence"/>
</dbReference>
<dbReference type="Pfam" id="PF08889">
    <property type="entry name" value="WbqC"/>
    <property type="match status" value="1"/>
</dbReference>
<evidence type="ECO:0000313" key="1">
    <source>
        <dbReference type="EMBL" id="MET7027977.1"/>
    </source>
</evidence>
<dbReference type="RefSeq" id="WP_354616854.1">
    <property type="nucleotide sequence ID" value="NZ_JBEWYP010000001.1"/>
</dbReference>
<comment type="caution">
    <text evidence="1">The sequence shown here is derived from an EMBL/GenBank/DDBJ whole genome shotgun (WGS) entry which is preliminary data.</text>
</comment>
<evidence type="ECO:0000313" key="2">
    <source>
        <dbReference type="Proteomes" id="UP001549773"/>
    </source>
</evidence>
<dbReference type="InterPro" id="IPR014985">
    <property type="entry name" value="WbqC"/>
</dbReference>
<sequence>MKLLLHPGYFLNIANFVAIAKNDICWETSGNYQKQTYRNRCYIATDNGRHLMNIPIQHAGGKKGRQKYRDVKVDNFYHWQRQHWRTLETAYRTSPFFEFYEDDLVGLYKTEHTYLLDFNLKSIEAVCNCLQIPMPEERTTDFEKEPFDYVDARHLINAKTNPPLVQKPYVQVFDDRNPFIDNLSILDLLFNEGTNALSYLKEHQLEFKDA</sequence>
<name>A0ABV2TSY0_9FLAO</name>
<organism evidence="1 2">
    <name type="scientific">Sediminicola luteus</name>
    <dbReference type="NCBI Taxonomy" id="319238"/>
    <lineage>
        <taxon>Bacteria</taxon>
        <taxon>Pseudomonadati</taxon>
        <taxon>Bacteroidota</taxon>
        <taxon>Flavobacteriia</taxon>
        <taxon>Flavobacteriales</taxon>
        <taxon>Flavobacteriaceae</taxon>
        <taxon>Sediminicola</taxon>
    </lineage>
</organism>
<keyword evidence="2" id="KW-1185">Reference proteome</keyword>
<dbReference type="EMBL" id="JBEWYP010000001">
    <property type="protein sequence ID" value="MET7027977.1"/>
    <property type="molecule type" value="Genomic_DNA"/>
</dbReference>
<reference evidence="1 2" key="1">
    <citation type="submission" date="2024-07" db="EMBL/GenBank/DDBJ databases">
        <title>The genome sequence of type strain Sediminicola luteus GDMCC 1.2596T.</title>
        <authorList>
            <person name="Liu Y."/>
        </authorList>
    </citation>
    <scope>NUCLEOTIDE SEQUENCE [LARGE SCALE GENOMIC DNA]</scope>
    <source>
        <strain evidence="1 2">GDMCC 1.2596</strain>
    </source>
</reference>
<protein>
    <submittedName>
        <fullName evidence="1">WbqC family protein</fullName>
    </submittedName>
</protein>
<accession>A0ABV2TSY0</accession>